<name>A0AB33WT46_9PSED</name>
<dbReference type="Proteomes" id="UP000003790">
    <property type="component" value="Chromosome"/>
</dbReference>
<organism evidence="1 2">
    <name type="scientific">Pseudomonas chlororaphis O6</name>
    <dbReference type="NCBI Taxonomy" id="1037915"/>
    <lineage>
        <taxon>Bacteria</taxon>
        <taxon>Pseudomonadati</taxon>
        <taxon>Pseudomonadota</taxon>
        <taxon>Gammaproteobacteria</taxon>
        <taxon>Pseudomonadales</taxon>
        <taxon>Pseudomonadaceae</taxon>
        <taxon>Pseudomonas</taxon>
    </lineage>
</organism>
<accession>A0AB33WT46</accession>
<evidence type="ECO:0000313" key="1">
    <source>
        <dbReference type="EMBL" id="EIM16253.1"/>
    </source>
</evidence>
<dbReference type="EMBL" id="AHOT01000019">
    <property type="protein sequence ID" value="EIM16253.1"/>
    <property type="molecule type" value="Genomic_DNA"/>
</dbReference>
<gene>
    <name evidence="1" type="ORF">PchlO6_0957</name>
</gene>
<reference evidence="1 2" key="1">
    <citation type="journal article" date="2012" name="PLoS Genet.">
        <title>Comparative Genomics of Plant-Associated Pseudomonas spp.: Insights into Diversity and Inheritance of Traits Involved in Multitrophic Interactions.</title>
        <authorList>
            <person name="Loper J.E."/>
            <person name="Hassan K.A."/>
            <person name="Mavrodi D.V."/>
            <person name="Davis E.W.II."/>
            <person name="Lim C.K."/>
            <person name="Shaffer B.T."/>
            <person name="Elbourne L.D."/>
            <person name="Stockwell V.O."/>
            <person name="Hartney S.L."/>
            <person name="Breakwell K."/>
            <person name="Henkels M.D."/>
            <person name="Tetu S.G."/>
            <person name="Rangel L.I."/>
            <person name="Kidarsa T.A."/>
            <person name="Wilson N.L."/>
            <person name="van de Mortel J.E."/>
            <person name="Song C."/>
            <person name="Blumhagen R."/>
            <person name="Radune D."/>
            <person name="Hostetler J.B."/>
            <person name="Brinkac L.M."/>
            <person name="Durkin A.S."/>
            <person name="Kluepfel D.A."/>
            <person name="Wechter W.P."/>
            <person name="Anderson A.J."/>
            <person name="Kim Y.C."/>
            <person name="Pierson L.S.III."/>
            <person name="Pierson E.A."/>
            <person name="Lindow S.E."/>
            <person name="Kobayashi D.Y."/>
            <person name="Raaijmakers J.M."/>
            <person name="Weller D.M."/>
            <person name="Thomashow L.S."/>
            <person name="Allen A.E."/>
            <person name="Paulsen I.T."/>
        </authorList>
    </citation>
    <scope>NUCLEOTIDE SEQUENCE [LARGE SCALE GENOMIC DNA]</scope>
    <source>
        <strain evidence="1 2">O6</strain>
    </source>
</reference>
<proteinExistence type="predicted"/>
<protein>
    <submittedName>
        <fullName evidence="1">Uncharacterized protein</fullName>
    </submittedName>
</protein>
<dbReference type="AlphaFoldDB" id="A0AB33WT46"/>
<evidence type="ECO:0000313" key="2">
    <source>
        <dbReference type="Proteomes" id="UP000003790"/>
    </source>
</evidence>
<sequence length="212" mass="24463">MILSLSPSSNIMRRDALLTQDELDFIQTMQHNPQLNVRDANSSLLVNGGSQIRDLLTRLAANEQVTIQAHFENQQMTFPLHLVEDEFHALHLRLGVPSIFEDGPRVRPWRLTLAEPVALENAKGQPTALWVHEVSFNSVLLEIRNRAKAPKQFAQWFSPSGYERIALRGRLERQTEAGFYAYRLNQSDKDETERLRQFILQQHRLAHPNLHV</sequence>
<comment type="caution">
    <text evidence="1">The sequence shown here is derived from an EMBL/GenBank/DDBJ whole genome shotgun (WGS) entry which is preliminary data.</text>
</comment>